<dbReference type="OrthoDB" id="5863171at2759"/>
<evidence type="ECO:0000256" key="7">
    <source>
        <dbReference type="SAM" id="MobiDB-lite"/>
    </source>
</evidence>
<keyword evidence="5" id="KW-0539">Nucleus</keyword>
<evidence type="ECO:0000313" key="10">
    <source>
        <dbReference type="EnsemblFungi" id="EJT75450"/>
    </source>
</evidence>
<reference evidence="10" key="4">
    <citation type="journal article" date="2015" name="G3 (Bethesda)">
        <title>Genome sequences of three phytopathogenic species of the Magnaporthaceae family of fungi.</title>
        <authorList>
            <person name="Okagaki L.H."/>
            <person name="Nunes C.C."/>
            <person name="Sailsbery J."/>
            <person name="Clay B."/>
            <person name="Brown D."/>
            <person name="John T."/>
            <person name="Oh Y."/>
            <person name="Young N."/>
            <person name="Fitzgerald M."/>
            <person name="Haas B.J."/>
            <person name="Zeng Q."/>
            <person name="Young S."/>
            <person name="Adiconis X."/>
            <person name="Fan L."/>
            <person name="Levin J.Z."/>
            <person name="Mitchell T.K."/>
            <person name="Okubara P.A."/>
            <person name="Farman M.L."/>
            <person name="Kohn L.M."/>
            <person name="Birren B."/>
            <person name="Ma L.-J."/>
            <person name="Dean R.A."/>
        </authorList>
    </citation>
    <scope>NUCLEOTIDE SEQUENCE</scope>
    <source>
        <strain evidence="10">R3-111a-1</strain>
    </source>
</reference>
<reference evidence="11" key="1">
    <citation type="submission" date="2010-07" db="EMBL/GenBank/DDBJ databases">
        <title>The genome sequence of Gaeumannomyces graminis var. tritici strain R3-111a-1.</title>
        <authorList>
            <consortium name="The Broad Institute Genome Sequencing Platform"/>
            <person name="Ma L.-J."/>
            <person name="Dead R."/>
            <person name="Young S."/>
            <person name="Zeng Q."/>
            <person name="Koehrsen M."/>
            <person name="Alvarado L."/>
            <person name="Berlin A."/>
            <person name="Chapman S.B."/>
            <person name="Chen Z."/>
            <person name="Freedman E."/>
            <person name="Gellesch M."/>
            <person name="Goldberg J."/>
            <person name="Griggs A."/>
            <person name="Gujja S."/>
            <person name="Heilman E.R."/>
            <person name="Heiman D."/>
            <person name="Hepburn T."/>
            <person name="Howarth C."/>
            <person name="Jen D."/>
            <person name="Larson L."/>
            <person name="Mehta T."/>
            <person name="Neiman D."/>
            <person name="Pearson M."/>
            <person name="Roberts A."/>
            <person name="Saif S."/>
            <person name="Shea T."/>
            <person name="Shenoy N."/>
            <person name="Sisk P."/>
            <person name="Stolte C."/>
            <person name="Sykes S."/>
            <person name="Walk T."/>
            <person name="White J."/>
            <person name="Yandava C."/>
            <person name="Haas B."/>
            <person name="Nusbaum C."/>
            <person name="Birren B."/>
        </authorList>
    </citation>
    <scope>NUCLEOTIDE SEQUENCE [LARGE SCALE GENOMIC DNA]</scope>
    <source>
        <strain evidence="11">R3-111a-1</strain>
    </source>
</reference>
<dbReference type="Proteomes" id="UP000006039">
    <property type="component" value="Unassembled WGS sequence"/>
</dbReference>
<evidence type="ECO:0000313" key="11">
    <source>
        <dbReference type="Proteomes" id="UP000006039"/>
    </source>
</evidence>
<feature type="region of interest" description="Disordered" evidence="7">
    <location>
        <begin position="196"/>
        <end position="332"/>
    </location>
</feature>
<dbReference type="EMBL" id="GL385397">
    <property type="protein sequence ID" value="EJT75450.1"/>
    <property type="molecule type" value="Genomic_DNA"/>
</dbReference>
<dbReference type="GO" id="GO:0005634">
    <property type="term" value="C:nucleus"/>
    <property type="evidence" value="ECO:0007669"/>
    <property type="project" value="UniProtKB-SubCell"/>
</dbReference>
<feature type="compositionally biased region" description="Low complexity" evidence="7">
    <location>
        <begin position="245"/>
        <end position="288"/>
    </location>
</feature>
<dbReference type="SUPFAM" id="SSF57903">
    <property type="entry name" value="FYVE/PHD zinc finger"/>
    <property type="match status" value="1"/>
</dbReference>
<dbReference type="HOGENOM" id="CLU_025079_1_0_1"/>
<dbReference type="VEuPathDB" id="FungiDB:GGTG_05384"/>
<dbReference type="InterPro" id="IPR011011">
    <property type="entry name" value="Znf_FYVE_PHD"/>
</dbReference>
<feature type="domain" description="PHD-type" evidence="8">
    <location>
        <begin position="335"/>
        <end position="391"/>
    </location>
</feature>
<feature type="region of interest" description="Disordered" evidence="7">
    <location>
        <begin position="463"/>
        <end position="495"/>
    </location>
</feature>
<reference evidence="9" key="3">
    <citation type="submission" date="2010-09" db="EMBL/GenBank/DDBJ databases">
        <title>Annotation of Gaeumannomyces graminis var. tritici R3-111a-1.</title>
        <authorList>
            <consortium name="The Broad Institute Genome Sequencing Platform"/>
            <person name="Ma L.-J."/>
            <person name="Dead R."/>
            <person name="Young S.K."/>
            <person name="Zeng Q."/>
            <person name="Gargeya S."/>
            <person name="Fitzgerald M."/>
            <person name="Haas B."/>
            <person name="Abouelleil A."/>
            <person name="Alvarado L."/>
            <person name="Arachchi H.M."/>
            <person name="Berlin A."/>
            <person name="Brown A."/>
            <person name="Chapman S.B."/>
            <person name="Chen Z."/>
            <person name="Dunbar C."/>
            <person name="Freedman E."/>
            <person name="Gearin G."/>
            <person name="Gellesch M."/>
            <person name="Goldberg J."/>
            <person name="Griggs A."/>
            <person name="Gujja S."/>
            <person name="Heiman D."/>
            <person name="Howarth C."/>
            <person name="Larson L."/>
            <person name="Lui A."/>
            <person name="MacDonald P.J.P."/>
            <person name="Mehta T."/>
            <person name="Montmayeur A."/>
            <person name="Murphy C."/>
            <person name="Neiman D."/>
            <person name="Pearson M."/>
            <person name="Priest M."/>
            <person name="Roberts A."/>
            <person name="Saif S."/>
            <person name="Shea T."/>
            <person name="Shenoy N."/>
            <person name="Sisk P."/>
            <person name="Stolte C."/>
            <person name="Sykes S."/>
            <person name="Yandava C."/>
            <person name="Wortman J."/>
            <person name="Nusbaum C."/>
            <person name="Birren B."/>
        </authorList>
    </citation>
    <scope>NUCLEOTIDE SEQUENCE</scope>
    <source>
        <strain evidence="9">R3-111a-1</strain>
    </source>
</reference>
<dbReference type="InterPro" id="IPR013083">
    <property type="entry name" value="Znf_RING/FYVE/PHD"/>
</dbReference>
<feature type="region of interest" description="Disordered" evidence="7">
    <location>
        <begin position="168"/>
        <end position="187"/>
    </location>
</feature>
<keyword evidence="2" id="KW-0479">Metal-binding</keyword>
<dbReference type="EnsemblFungi" id="EJT75450">
    <property type="protein sequence ID" value="EJT75450"/>
    <property type="gene ID" value="GGTG_05384"/>
</dbReference>
<feature type="compositionally biased region" description="Pro residues" evidence="7">
    <location>
        <begin position="169"/>
        <end position="184"/>
    </location>
</feature>
<keyword evidence="3 6" id="KW-0863">Zinc-finger</keyword>
<dbReference type="PROSITE" id="PS01359">
    <property type="entry name" value="ZF_PHD_1"/>
    <property type="match status" value="1"/>
</dbReference>
<dbReference type="CDD" id="cd15502">
    <property type="entry name" value="PHD_Phf1p_Phf2p_like"/>
    <property type="match status" value="1"/>
</dbReference>
<dbReference type="GO" id="GO:0003677">
    <property type="term" value="F:DNA binding"/>
    <property type="evidence" value="ECO:0007669"/>
    <property type="project" value="TreeGrafter"/>
</dbReference>
<name>J3NVS1_GAET3</name>
<dbReference type="InterPro" id="IPR019787">
    <property type="entry name" value="Znf_PHD-finger"/>
</dbReference>
<feature type="region of interest" description="Disordered" evidence="7">
    <location>
        <begin position="1"/>
        <end position="94"/>
    </location>
</feature>
<dbReference type="Gene3D" id="3.30.40.10">
    <property type="entry name" value="Zinc/RING finger domain, C3HC4 (zinc finger)"/>
    <property type="match status" value="1"/>
</dbReference>
<dbReference type="Pfam" id="PF00628">
    <property type="entry name" value="PHD"/>
    <property type="match status" value="1"/>
</dbReference>
<dbReference type="PANTHER" id="PTHR12628:SF10">
    <property type="entry name" value="HOMEOBOX DOMAIN-CONTAINING PROTEIN"/>
    <property type="match status" value="1"/>
</dbReference>
<evidence type="ECO:0000256" key="5">
    <source>
        <dbReference type="ARBA" id="ARBA00023242"/>
    </source>
</evidence>
<comment type="subcellular location">
    <subcellularLocation>
        <location evidence="1">Nucleus</location>
    </subcellularLocation>
</comment>
<dbReference type="eggNOG" id="KOG4323">
    <property type="taxonomic scope" value="Eukaryota"/>
</dbReference>
<evidence type="ECO:0000259" key="8">
    <source>
        <dbReference type="PROSITE" id="PS50016"/>
    </source>
</evidence>
<dbReference type="GO" id="GO:0003682">
    <property type="term" value="F:chromatin binding"/>
    <property type="evidence" value="ECO:0007669"/>
    <property type="project" value="TreeGrafter"/>
</dbReference>
<dbReference type="InterPro" id="IPR019786">
    <property type="entry name" value="Zinc_finger_PHD-type_CS"/>
</dbReference>
<reference evidence="10" key="5">
    <citation type="submission" date="2018-04" db="UniProtKB">
        <authorList>
            <consortium name="EnsemblFungi"/>
        </authorList>
    </citation>
    <scope>IDENTIFICATION</scope>
    <source>
        <strain evidence="10">R3-111a-1</strain>
    </source>
</reference>
<accession>J3NVS1</accession>
<dbReference type="STRING" id="644352.J3NVS1"/>
<evidence type="ECO:0000256" key="6">
    <source>
        <dbReference type="PROSITE-ProRule" id="PRU00146"/>
    </source>
</evidence>
<dbReference type="GeneID" id="20345842"/>
<keyword evidence="11" id="KW-1185">Reference proteome</keyword>
<proteinExistence type="predicted"/>
<evidence type="ECO:0000256" key="2">
    <source>
        <dbReference type="ARBA" id="ARBA00022723"/>
    </source>
</evidence>
<evidence type="ECO:0000256" key="4">
    <source>
        <dbReference type="ARBA" id="ARBA00022833"/>
    </source>
</evidence>
<sequence length="570" mass="58429">MTTPDDPAGLSGDGAPDAATTHTSPASTSALTAPISPPEHASTDGDGIVPAAADTDSSVASGHGSGHESRPREAVTPQPSHPNDTASDGLSPTRPAYMQQFTLTTQLILNRMRGGEGGGLSSALASAAANTPRAAILSPTYEDVRRRLLDGMSTSTMQMPSTVATAPVALPPSAAPATPAPPRPAGLSAIQKVNAGGALSATKPRKTAGAGAGTPGRKPRASTGGAGRGGARVGQKRKRATKSEGAGVDDSSSLSDLSGLSDAEGSGAAAAAGTASASASASSTPLTTTKSGRQVQRPETYNPVAMELASGSGHKRRRDTHHSSSGGKQPRTAEQALCRLCSRLAFTKANQMVFCDGCNDAWHQGCHEPRIDDSFVSDAKKQWHCSACTAKQDRREAAQQAKRIKVVPVEPAKSKVSWAGRTPGQIRAYLTTLPHTELVEMVMRCTSIYPHLAIFPPDDDGAGPKTPVVNSNGNTANTPSAATAPTTPAAPAGRQMPAVNDGTWEDPAGILEAWKRPRPGAGPPTALAARLQTFEAGPGAHLEDPDDFASFSHSVYDGRGSRAEEAGIRV</sequence>
<keyword evidence="4" id="KW-0862">Zinc</keyword>
<protein>
    <recommendedName>
        <fullName evidence="8">PHD-type domain-containing protein</fullName>
    </recommendedName>
</protein>
<dbReference type="RefSeq" id="XP_009221450.1">
    <property type="nucleotide sequence ID" value="XM_009223186.1"/>
</dbReference>
<feature type="compositionally biased region" description="Low complexity" evidence="7">
    <location>
        <begin position="470"/>
        <end position="493"/>
    </location>
</feature>
<dbReference type="InterPro" id="IPR001965">
    <property type="entry name" value="Znf_PHD"/>
</dbReference>
<feature type="compositionally biased region" description="Low complexity" evidence="7">
    <location>
        <begin position="15"/>
        <end position="34"/>
    </location>
</feature>
<dbReference type="AlphaFoldDB" id="J3NVS1"/>
<organism evidence="9">
    <name type="scientific">Gaeumannomyces tritici (strain R3-111a-1)</name>
    <name type="common">Wheat and barley take-all root rot fungus</name>
    <name type="synonym">Gaeumannomyces graminis var. tritici</name>
    <dbReference type="NCBI Taxonomy" id="644352"/>
    <lineage>
        <taxon>Eukaryota</taxon>
        <taxon>Fungi</taxon>
        <taxon>Dikarya</taxon>
        <taxon>Ascomycota</taxon>
        <taxon>Pezizomycotina</taxon>
        <taxon>Sordariomycetes</taxon>
        <taxon>Sordariomycetidae</taxon>
        <taxon>Magnaporthales</taxon>
        <taxon>Magnaporthaceae</taxon>
        <taxon>Gaeumannomyces</taxon>
    </lineage>
</organism>
<dbReference type="PROSITE" id="PS50016">
    <property type="entry name" value="ZF_PHD_2"/>
    <property type="match status" value="1"/>
</dbReference>
<feature type="compositionally biased region" description="Polar residues" evidence="7">
    <location>
        <begin position="289"/>
        <end position="299"/>
    </location>
</feature>
<evidence type="ECO:0000256" key="3">
    <source>
        <dbReference type="ARBA" id="ARBA00022771"/>
    </source>
</evidence>
<dbReference type="PANTHER" id="PTHR12628">
    <property type="entry name" value="POLYCOMB-LIKE TRANSCRIPTION FACTOR"/>
    <property type="match status" value="1"/>
</dbReference>
<dbReference type="GO" id="GO:0008270">
    <property type="term" value="F:zinc ion binding"/>
    <property type="evidence" value="ECO:0007669"/>
    <property type="project" value="UniProtKB-KW"/>
</dbReference>
<dbReference type="GO" id="GO:0045814">
    <property type="term" value="P:negative regulation of gene expression, epigenetic"/>
    <property type="evidence" value="ECO:0007669"/>
    <property type="project" value="TreeGrafter"/>
</dbReference>
<reference evidence="9" key="2">
    <citation type="submission" date="2010-07" db="EMBL/GenBank/DDBJ databases">
        <authorList>
            <consortium name="The Broad Institute Genome Sequencing Platform"/>
            <consortium name="Broad Institute Genome Sequencing Center for Infectious Disease"/>
            <person name="Ma L.-J."/>
            <person name="Dead R."/>
            <person name="Young S."/>
            <person name="Zeng Q."/>
            <person name="Koehrsen M."/>
            <person name="Alvarado L."/>
            <person name="Berlin A."/>
            <person name="Chapman S.B."/>
            <person name="Chen Z."/>
            <person name="Freedman E."/>
            <person name="Gellesch M."/>
            <person name="Goldberg J."/>
            <person name="Griggs A."/>
            <person name="Gujja S."/>
            <person name="Heilman E.R."/>
            <person name="Heiman D."/>
            <person name="Hepburn T."/>
            <person name="Howarth C."/>
            <person name="Jen D."/>
            <person name="Larson L."/>
            <person name="Mehta T."/>
            <person name="Neiman D."/>
            <person name="Pearson M."/>
            <person name="Roberts A."/>
            <person name="Saif S."/>
            <person name="Shea T."/>
            <person name="Shenoy N."/>
            <person name="Sisk P."/>
            <person name="Stolte C."/>
            <person name="Sykes S."/>
            <person name="Walk T."/>
            <person name="White J."/>
            <person name="Yandava C."/>
            <person name="Haas B."/>
            <person name="Nusbaum C."/>
            <person name="Birren B."/>
        </authorList>
    </citation>
    <scope>NUCLEOTIDE SEQUENCE</scope>
    <source>
        <strain evidence="9">R3-111a-1</strain>
    </source>
</reference>
<evidence type="ECO:0000256" key="1">
    <source>
        <dbReference type="ARBA" id="ARBA00004123"/>
    </source>
</evidence>
<dbReference type="SMART" id="SM00249">
    <property type="entry name" value="PHD"/>
    <property type="match status" value="1"/>
</dbReference>
<gene>
    <name evidence="10" type="primary">20345842</name>
    <name evidence="9" type="ORF">GGTG_05384</name>
</gene>
<evidence type="ECO:0000313" key="9">
    <source>
        <dbReference type="EMBL" id="EJT75450.1"/>
    </source>
</evidence>
<feature type="compositionally biased region" description="Polar residues" evidence="7">
    <location>
        <begin position="77"/>
        <end position="90"/>
    </location>
</feature>